<protein>
    <submittedName>
        <fullName evidence="1">Uncharacterized protein</fullName>
    </submittedName>
</protein>
<proteinExistence type="predicted"/>
<accession>A0A0E9SQ66</accession>
<name>A0A0E9SQ66_ANGAN</name>
<evidence type="ECO:0000313" key="1">
    <source>
        <dbReference type="EMBL" id="JAH43441.1"/>
    </source>
</evidence>
<sequence length="43" mass="5165">MHKSLKRILFNHRQPVRVVCHQQHLHPHVFVRTGNTLQKLQTT</sequence>
<reference evidence="1" key="2">
    <citation type="journal article" date="2015" name="Fish Shellfish Immunol.">
        <title>Early steps in the European eel (Anguilla anguilla)-Vibrio vulnificus interaction in the gills: Role of the RtxA13 toxin.</title>
        <authorList>
            <person name="Callol A."/>
            <person name="Pajuelo D."/>
            <person name="Ebbesson L."/>
            <person name="Teles M."/>
            <person name="MacKenzie S."/>
            <person name="Amaro C."/>
        </authorList>
    </citation>
    <scope>NUCLEOTIDE SEQUENCE</scope>
</reference>
<dbReference type="AlphaFoldDB" id="A0A0E9SQ66"/>
<reference evidence="1" key="1">
    <citation type="submission" date="2014-11" db="EMBL/GenBank/DDBJ databases">
        <authorList>
            <person name="Amaro Gonzalez C."/>
        </authorList>
    </citation>
    <scope>NUCLEOTIDE SEQUENCE</scope>
</reference>
<dbReference type="EMBL" id="GBXM01065136">
    <property type="protein sequence ID" value="JAH43441.1"/>
    <property type="molecule type" value="Transcribed_RNA"/>
</dbReference>
<organism evidence="1">
    <name type="scientific">Anguilla anguilla</name>
    <name type="common">European freshwater eel</name>
    <name type="synonym">Muraena anguilla</name>
    <dbReference type="NCBI Taxonomy" id="7936"/>
    <lineage>
        <taxon>Eukaryota</taxon>
        <taxon>Metazoa</taxon>
        <taxon>Chordata</taxon>
        <taxon>Craniata</taxon>
        <taxon>Vertebrata</taxon>
        <taxon>Euteleostomi</taxon>
        <taxon>Actinopterygii</taxon>
        <taxon>Neopterygii</taxon>
        <taxon>Teleostei</taxon>
        <taxon>Anguilliformes</taxon>
        <taxon>Anguillidae</taxon>
        <taxon>Anguilla</taxon>
    </lineage>
</organism>